<evidence type="ECO:0000313" key="6">
    <source>
        <dbReference type="Proteomes" id="UP001237642"/>
    </source>
</evidence>
<evidence type="ECO:0000256" key="2">
    <source>
        <dbReference type="ARBA" id="ARBA00022576"/>
    </source>
</evidence>
<keyword evidence="2 5" id="KW-0032">Aminotransferase</keyword>
<keyword evidence="4" id="KW-0663">Pyridoxal phosphate</keyword>
<comment type="caution">
    <text evidence="5">The sequence shown here is derived from an EMBL/GenBank/DDBJ whole genome shotgun (WGS) entry which is preliminary data.</text>
</comment>
<keyword evidence="3" id="KW-0808">Transferase</keyword>
<dbReference type="GO" id="GO:0008483">
    <property type="term" value="F:transaminase activity"/>
    <property type="evidence" value="ECO:0007669"/>
    <property type="project" value="UniProtKB-KW"/>
</dbReference>
<organism evidence="5 6">
    <name type="scientific">Heracleum sosnowskyi</name>
    <dbReference type="NCBI Taxonomy" id="360622"/>
    <lineage>
        <taxon>Eukaryota</taxon>
        <taxon>Viridiplantae</taxon>
        <taxon>Streptophyta</taxon>
        <taxon>Embryophyta</taxon>
        <taxon>Tracheophyta</taxon>
        <taxon>Spermatophyta</taxon>
        <taxon>Magnoliopsida</taxon>
        <taxon>eudicotyledons</taxon>
        <taxon>Gunneridae</taxon>
        <taxon>Pentapetalae</taxon>
        <taxon>asterids</taxon>
        <taxon>campanulids</taxon>
        <taxon>Apiales</taxon>
        <taxon>Apiaceae</taxon>
        <taxon>Apioideae</taxon>
        <taxon>apioid superclade</taxon>
        <taxon>Tordylieae</taxon>
        <taxon>Tordyliinae</taxon>
        <taxon>Heracleum</taxon>
    </lineage>
</organism>
<dbReference type="EMBL" id="JAUIZM010000004">
    <property type="protein sequence ID" value="KAK1390267.1"/>
    <property type="molecule type" value="Genomic_DNA"/>
</dbReference>
<keyword evidence="6" id="KW-1185">Reference proteome</keyword>
<accession>A0AAD8ITR2</accession>
<dbReference type="PANTHER" id="PTHR42885">
    <property type="entry name" value="HISTIDINOL-PHOSPHATE AMINOTRANSFERASE-RELATED"/>
    <property type="match status" value="1"/>
</dbReference>
<evidence type="ECO:0000256" key="4">
    <source>
        <dbReference type="ARBA" id="ARBA00022898"/>
    </source>
</evidence>
<reference evidence="5" key="2">
    <citation type="submission" date="2023-05" db="EMBL/GenBank/DDBJ databases">
        <authorList>
            <person name="Schelkunov M.I."/>
        </authorList>
    </citation>
    <scope>NUCLEOTIDE SEQUENCE</scope>
    <source>
        <strain evidence="5">Hsosn_3</strain>
        <tissue evidence="5">Leaf</tissue>
    </source>
</reference>
<evidence type="ECO:0000313" key="5">
    <source>
        <dbReference type="EMBL" id="KAK1390267.1"/>
    </source>
</evidence>
<protein>
    <submittedName>
        <fullName evidence="5">Aminotransferase, class I/classII</fullName>
    </submittedName>
</protein>
<dbReference type="Proteomes" id="UP001237642">
    <property type="component" value="Unassembled WGS sequence"/>
</dbReference>
<reference evidence="5" key="1">
    <citation type="submission" date="2023-02" db="EMBL/GenBank/DDBJ databases">
        <title>Genome of toxic invasive species Heracleum sosnowskyi carries increased number of genes despite the absence of recent whole-genome duplications.</title>
        <authorList>
            <person name="Schelkunov M."/>
            <person name="Shtratnikova V."/>
            <person name="Makarenko M."/>
            <person name="Klepikova A."/>
            <person name="Omelchenko D."/>
            <person name="Novikova G."/>
            <person name="Obukhova E."/>
            <person name="Bogdanov V."/>
            <person name="Penin A."/>
            <person name="Logacheva M."/>
        </authorList>
    </citation>
    <scope>NUCLEOTIDE SEQUENCE</scope>
    <source>
        <strain evidence="5">Hsosn_3</strain>
        <tissue evidence="5">Leaf</tissue>
    </source>
</reference>
<comment type="cofactor">
    <cofactor evidence="1">
        <name>pyridoxal 5'-phosphate</name>
        <dbReference type="ChEBI" id="CHEBI:597326"/>
    </cofactor>
</comment>
<dbReference type="AlphaFoldDB" id="A0AAD8ITR2"/>
<sequence>MESRMQWAKKHENLIILRTFSKRSALSNPTYLETVKVALVQERERLLEKGTFFESISKLLKFHSLSGKDAKKLKEDLSKMGVMIRHYNNKELSCYVRVSVVAAGWGDYRKYTSDIQNFGIRILRVTCSSLDAQKKVKCI</sequence>
<dbReference type="PANTHER" id="PTHR42885:SF2">
    <property type="entry name" value="HISTIDINOL-PHOSPHATE AMINOTRANSFERASE"/>
    <property type="match status" value="1"/>
</dbReference>
<evidence type="ECO:0000256" key="1">
    <source>
        <dbReference type="ARBA" id="ARBA00001933"/>
    </source>
</evidence>
<gene>
    <name evidence="5" type="ORF">POM88_018445</name>
</gene>
<name>A0AAD8ITR2_9APIA</name>
<proteinExistence type="predicted"/>
<evidence type="ECO:0000256" key="3">
    <source>
        <dbReference type="ARBA" id="ARBA00022679"/>
    </source>
</evidence>